<reference evidence="1 2" key="1">
    <citation type="submission" date="2024-05" db="EMBL/GenBank/DDBJ databases">
        <title>De novo assembly of an allotetraploid wild potato.</title>
        <authorList>
            <person name="Hosaka A.J."/>
        </authorList>
    </citation>
    <scope>NUCLEOTIDE SEQUENCE [LARGE SCALE GENOMIC DNA]</scope>
    <source>
        <tissue evidence="1">Young leaves</tissue>
    </source>
</reference>
<feature type="non-terminal residue" evidence="1">
    <location>
        <position position="1"/>
    </location>
</feature>
<dbReference type="Proteomes" id="UP001627284">
    <property type="component" value="Unassembled WGS sequence"/>
</dbReference>
<comment type="caution">
    <text evidence="1">The sequence shown here is derived from an EMBL/GenBank/DDBJ whole genome shotgun (WGS) entry which is preliminary data.</text>
</comment>
<protein>
    <recommendedName>
        <fullName evidence="3">Maturase K</fullName>
    </recommendedName>
</protein>
<evidence type="ECO:0000313" key="1">
    <source>
        <dbReference type="EMBL" id="KAL3352148.1"/>
    </source>
</evidence>
<name>A0ABD2T7E7_9SOLN</name>
<dbReference type="EMBL" id="JBJKTR010000012">
    <property type="protein sequence ID" value="KAL3352148.1"/>
    <property type="molecule type" value="Genomic_DNA"/>
</dbReference>
<sequence length="105" mass="11683">LSPFFHSSLFIRTIYRLLHIFPIAAFCSSSNPDHRFWISVFPQMFLPSCSNPSLQLGIINSNYIKGLISRSPISKPSGSIMLNHKSGEATSTIISSLAKRCIRAI</sequence>
<dbReference type="AlphaFoldDB" id="A0ABD2T7E7"/>
<evidence type="ECO:0008006" key="3">
    <source>
        <dbReference type="Google" id="ProtNLM"/>
    </source>
</evidence>
<keyword evidence="2" id="KW-1185">Reference proteome</keyword>
<proteinExistence type="predicted"/>
<organism evidence="1 2">
    <name type="scientific">Solanum stoloniferum</name>
    <dbReference type="NCBI Taxonomy" id="62892"/>
    <lineage>
        <taxon>Eukaryota</taxon>
        <taxon>Viridiplantae</taxon>
        <taxon>Streptophyta</taxon>
        <taxon>Embryophyta</taxon>
        <taxon>Tracheophyta</taxon>
        <taxon>Spermatophyta</taxon>
        <taxon>Magnoliopsida</taxon>
        <taxon>eudicotyledons</taxon>
        <taxon>Gunneridae</taxon>
        <taxon>Pentapetalae</taxon>
        <taxon>asterids</taxon>
        <taxon>lamiids</taxon>
        <taxon>Solanales</taxon>
        <taxon>Solanaceae</taxon>
        <taxon>Solanoideae</taxon>
        <taxon>Solaneae</taxon>
        <taxon>Solanum</taxon>
    </lineage>
</organism>
<gene>
    <name evidence="1" type="ORF">AABB24_020292</name>
</gene>
<accession>A0ABD2T7E7</accession>
<evidence type="ECO:0000313" key="2">
    <source>
        <dbReference type="Proteomes" id="UP001627284"/>
    </source>
</evidence>